<keyword evidence="3" id="KW-1185">Reference proteome</keyword>
<dbReference type="InterPro" id="IPR015255">
    <property type="entry name" value="Vitellinogen_open_b-sht"/>
</dbReference>
<dbReference type="InterPro" id="IPR015817">
    <property type="entry name" value="Vitellinogen_open_b-sht_sub1"/>
</dbReference>
<proteinExistence type="predicted"/>
<organism evidence="2 3">
    <name type="scientific">Paragonimus westermani</name>
    <dbReference type="NCBI Taxonomy" id="34504"/>
    <lineage>
        <taxon>Eukaryota</taxon>
        <taxon>Metazoa</taxon>
        <taxon>Spiralia</taxon>
        <taxon>Lophotrochozoa</taxon>
        <taxon>Platyhelminthes</taxon>
        <taxon>Trematoda</taxon>
        <taxon>Digenea</taxon>
        <taxon>Plagiorchiida</taxon>
        <taxon>Troglotremata</taxon>
        <taxon>Troglotrematidae</taxon>
        <taxon>Paragonimus</taxon>
    </lineage>
</organism>
<name>A0A8T0DAE2_9TREM</name>
<gene>
    <name evidence="2" type="ORF">P879_01126</name>
</gene>
<dbReference type="GO" id="GO:0005319">
    <property type="term" value="F:lipid transporter activity"/>
    <property type="evidence" value="ECO:0007669"/>
    <property type="project" value="InterPro"/>
</dbReference>
<accession>A0A8T0DAE2</accession>
<dbReference type="OrthoDB" id="6484170at2759"/>
<dbReference type="Gene3D" id="2.20.50.20">
    <property type="entry name" value="Lipovitellin. Chain A, domain 3"/>
    <property type="match status" value="1"/>
</dbReference>
<sequence>VGSYVYSYLKESLAAGSSNPSLRSVGQPFEQEILEAGKAFSLSSMSYSKHYARSLNIGKGLVFLETSIIFCPGSPIPRSVALNVSLAVFGQMLNLIEVGIRTTEQRQIAKYIRQIFQRVTAEMSVGAVQPDEFDSQFTIL</sequence>
<feature type="domain" description="Vitellinogen open beta-sheet" evidence="1">
    <location>
        <begin position="47"/>
        <end position="109"/>
    </location>
</feature>
<reference evidence="2 3" key="1">
    <citation type="submission" date="2019-07" db="EMBL/GenBank/DDBJ databases">
        <title>Annotation for the trematode Paragonimus westermani.</title>
        <authorList>
            <person name="Choi Y.-J."/>
        </authorList>
    </citation>
    <scope>NUCLEOTIDE SEQUENCE [LARGE SCALE GENOMIC DNA]</scope>
    <source>
        <strain evidence="2">180907_Pwestermani</strain>
    </source>
</reference>
<dbReference type="Proteomes" id="UP000699462">
    <property type="component" value="Unassembled WGS sequence"/>
</dbReference>
<dbReference type="SUPFAM" id="SSF56968">
    <property type="entry name" value="Lipovitellin-phosvitin complex, beta-sheet shell regions"/>
    <property type="match status" value="1"/>
</dbReference>
<dbReference type="Pfam" id="PF09172">
    <property type="entry name" value="Vit_open_b-sht"/>
    <property type="match status" value="1"/>
</dbReference>
<dbReference type="EMBL" id="JTDF01007803">
    <property type="protein sequence ID" value="KAF8564825.1"/>
    <property type="molecule type" value="Genomic_DNA"/>
</dbReference>
<comment type="caution">
    <text evidence="2">The sequence shown here is derived from an EMBL/GenBank/DDBJ whole genome shotgun (WGS) entry which is preliminary data.</text>
</comment>
<evidence type="ECO:0000313" key="3">
    <source>
        <dbReference type="Proteomes" id="UP000699462"/>
    </source>
</evidence>
<dbReference type="AlphaFoldDB" id="A0A8T0DAE2"/>
<protein>
    <recommendedName>
        <fullName evidence="1">Vitellinogen open beta-sheet domain-containing protein</fullName>
    </recommendedName>
</protein>
<evidence type="ECO:0000259" key="1">
    <source>
        <dbReference type="Pfam" id="PF09172"/>
    </source>
</evidence>
<dbReference type="InterPro" id="IPR015819">
    <property type="entry name" value="Lipid_transp_b-sht_shell"/>
</dbReference>
<evidence type="ECO:0000313" key="2">
    <source>
        <dbReference type="EMBL" id="KAF8564825.1"/>
    </source>
</evidence>
<feature type="non-terminal residue" evidence="2">
    <location>
        <position position="1"/>
    </location>
</feature>